<dbReference type="PIRSF" id="PIRSF000141">
    <property type="entry name" value="Anaerobic_G3P_dh"/>
    <property type="match status" value="1"/>
</dbReference>
<keyword evidence="3 5" id="KW-0560">Oxidoreductase</keyword>
<evidence type="ECO:0000313" key="5">
    <source>
        <dbReference type="EMBL" id="MBO1363256.1"/>
    </source>
</evidence>
<dbReference type="EC" id="1.1.5.3" evidence="5"/>
<reference evidence="5 6" key="1">
    <citation type="submission" date="2021-01" db="EMBL/GenBank/DDBJ databases">
        <title>Prevotella A2931 sp. nov.</title>
        <authorList>
            <person name="Buhl M."/>
            <person name="Oberhettinger P."/>
        </authorList>
    </citation>
    <scope>NUCLEOTIDE SEQUENCE [LARGE SCALE GENOMIC DNA]</scope>
    <source>
        <strain evidence="5 6">A2931</strain>
    </source>
</reference>
<dbReference type="InterPro" id="IPR036188">
    <property type="entry name" value="FAD/NAD-bd_sf"/>
</dbReference>
<dbReference type="GO" id="GO:0004368">
    <property type="term" value="F:glycerol-3-phosphate dehydrogenase (quinone) activity"/>
    <property type="evidence" value="ECO:0007669"/>
    <property type="project" value="UniProtKB-EC"/>
</dbReference>
<evidence type="ECO:0000256" key="1">
    <source>
        <dbReference type="ARBA" id="ARBA00022630"/>
    </source>
</evidence>
<dbReference type="Proteomes" id="UP000664265">
    <property type="component" value="Unassembled WGS sequence"/>
</dbReference>
<evidence type="ECO:0000256" key="3">
    <source>
        <dbReference type="ARBA" id="ARBA00023002"/>
    </source>
</evidence>
<protein>
    <submittedName>
        <fullName evidence="5">Anaerobic glycerol-3-phosphate dehydrogenase subunit B</fullName>
        <ecNumber evidence="5">1.1.5.3</ecNumber>
    </submittedName>
</protein>
<evidence type="ECO:0000313" key="6">
    <source>
        <dbReference type="Proteomes" id="UP000664265"/>
    </source>
</evidence>
<dbReference type="Pfam" id="PF00890">
    <property type="entry name" value="FAD_binding_2"/>
    <property type="match status" value="1"/>
</dbReference>
<dbReference type="NCBIfam" id="TIGR03378">
    <property type="entry name" value="glycerol3P_GlpB"/>
    <property type="match status" value="1"/>
</dbReference>
<evidence type="ECO:0000256" key="2">
    <source>
        <dbReference type="ARBA" id="ARBA00022643"/>
    </source>
</evidence>
<evidence type="ECO:0000259" key="4">
    <source>
        <dbReference type="Pfam" id="PF00890"/>
    </source>
</evidence>
<name>A0ABS3M582_9BACT</name>
<keyword evidence="1" id="KW-0285">Flavoprotein</keyword>
<keyword evidence="6" id="KW-1185">Reference proteome</keyword>
<accession>A0ABS3M582</accession>
<feature type="domain" description="FAD-dependent oxidoreductase 2 FAD-binding" evidence="4">
    <location>
        <begin position="4"/>
        <end position="390"/>
    </location>
</feature>
<dbReference type="EMBL" id="JAERMS010000012">
    <property type="protein sequence ID" value="MBO1363256.1"/>
    <property type="molecule type" value="Genomic_DNA"/>
</dbReference>
<dbReference type="RefSeq" id="WP_107581669.1">
    <property type="nucleotide sequence ID" value="NZ_JAERMS010000012.1"/>
</dbReference>
<gene>
    <name evidence="5" type="primary">glpB</name>
    <name evidence="5" type="ORF">JHU38_05630</name>
</gene>
<dbReference type="Gene3D" id="3.50.50.60">
    <property type="entry name" value="FAD/NAD(P)-binding domain"/>
    <property type="match status" value="1"/>
</dbReference>
<dbReference type="InterPro" id="IPR009158">
    <property type="entry name" value="G3P_DH_GlpB_su"/>
</dbReference>
<organism evidence="5 6">
    <name type="scientific">Prevotella illustrans</name>
    <dbReference type="NCBI Taxonomy" id="2800387"/>
    <lineage>
        <taxon>Bacteria</taxon>
        <taxon>Pseudomonadati</taxon>
        <taxon>Bacteroidota</taxon>
        <taxon>Bacteroidia</taxon>
        <taxon>Bacteroidales</taxon>
        <taxon>Prevotellaceae</taxon>
        <taxon>Prevotella</taxon>
    </lineage>
</organism>
<comment type="caution">
    <text evidence="5">The sequence shown here is derived from an EMBL/GenBank/DDBJ whole genome shotgun (WGS) entry which is preliminary data.</text>
</comment>
<proteinExistence type="predicted"/>
<dbReference type="InterPro" id="IPR003953">
    <property type="entry name" value="FAD-dep_OxRdtase_2_FAD-bd"/>
</dbReference>
<keyword evidence="2" id="KW-0288">FMN</keyword>
<dbReference type="NCBIfam" id="NF003720">
    <property type="entry name" value="PRK05329.1-3"/>
    <property type="match status" value="1"/>
</dbReference>
<sequence>MKFDSIIIGGGLTGLTCALTLAKAGQRTALITAGQSTLHFHSGSVDLLGYDEQGQTVLHPLDAIRALSASHPYHKVDDVAARAEEAARLLADAGLLMDGTTDRNHFRLSPMGVSKPAWLTLNGLVRSAEEDSLPWRTVTFANIRGFLDIPTEFLVDNIRRKGTDVEVKSFTTPELEQARRSPSEMRATNVGKVLADETALRRMVEAIDGLEADGEVILLPAVLGVADARAESSLRQLVDRPIRFVVTMPPSMPGVRLQTCLRQAYQQLGGMYCASDAVTGGCFEAGRLRYVTTENMPDERFYADHFVLATGSFQSRGLMSNYRGVFEPVFGLDVDAADDRGAWTAEYVYDDQPYMRFGVRTDERLLVSRNGVRVDNLYASGSVLSGHNALKLADGSGVDMLTALQAAHNILKK</sequence>
<dbReference type="SUPFAM" id="SSF51905">
    <property type="entry name" value="FAD/NAD(P)-binding domain"/>
    <property type="match status" value="1"/>
</dbReference>
<dbReference type="NCBIfam" id="NF003719">
    <property type="entry name" value="PRK05329.1-2"/>
    <property type="match status" value="1"/>
</dbReference>